<comment type="caution">
    <text evidence="8">The sequence shown here is derived from an EMBL/GenBank/DDBJ whole genome shotgun (WGS) entry which is preliminary data.</text>
</comment>
<dbReference type="CDD" id="cd06920">
    <property type="entry name" value="NEAT"/>
    <property type="match status" value="4"/>
</dbReference>
<evidence type="ECO:0000313" key="8">
    <source>
        <dbReference type="EMBL" id="MPQ43513.1"/>
    </source>
</evidence>
<comment type="subcellular location">
    <subcellularLocation>
        <location evidence="1">Secreted</location>
        <location evidence="1">Cell wall</location>
        <topology evidence="1">Peptidoglycan-anchor</topology>
    </subcellularLocation>
</comment>
<feature type="domain" description="NEAT" evidence="7">
    <location>
        <begin position="41"/>
        <end position="165"/>
    </location>
</feature>
<dbReference type="OrthoDB" id="1751882at2"/>
<feature type="domain" description="NEAT" evidence="7">
    <location>
        <begin position="491"/>
        <end position="618"/>
    </location>
</feature>
<dbReference type="EMBL" id="WHJC01000075">
    <property type="protein sequence ID" value="MPQ43513.1"/>
    <property type="molecule type" value="Genomic_DNA"/>
</dbReference>
<evidence type="ECO:0000256" key="3">
    <source>
        <dbReference type="ARBA" id="ARBA00022729"/>
    </source>
</evidence>
<accession>A0A6I1ML96</accession>
<keyword evidence="5" id="KW-0472">Membrane</keyword>
<dbReference type="Proteomes" id="UP000430345">
    <property type="component" value="Unassembled WGS sequence"/>
</dbReference>
<dbReference type="SMART" id="SM00725">
    <property type="entry name" value="NEAT"/>
    <property type="match status" value="4"/>
</dbReference>
<feature type="compositionally biased region" description="Polar residues" evidence="4">
    <location>
        <begin position="299"/>
        <end position="314"/>
    </location>
</feature>
<evidence type="ECO:0000256" key="6">
    <source>
        <dbReference type="SAM" id="SignalP"/>
    </source>
</evidence>
<evidence type="ECO:0000256" key="2">
    <source>
        <dbReference type="ARBA" id="ARBA00022512"/>
    </source>
</evidence>
<dbReference type="InterPro" id="IPR006635">
    <property type="entry name" value="NEAT_dom"/>
</dbReference>
<dbReference type="InterPro" id="IPR037250">
    <property type="entry name" value="NEAT_dom_sf"/>
</dbReference>
<dbReference type="SUPFAM" id="SSF158911">
    <property type="entry name" value="NEAT domain-like"/>
    <property type="match status" value="4"/>
</dbReference>
<evidence type="ECO:0000256" key="5">
    <source>
        <dbReference type="SAM" id="Phobius"/>
    </source>
</evidence>
<reference evidence="8 9" key="1">
    <citation type="submission" date="2019-10" db="EMBL/GenBank/DDBJ databases">
        <title>The Genome Sequence of Clostridium tarantellae Isolated from Fish Brain.</title>
        <authorList>
            <person name="Bano L."/>
            <person name="Kiel M."/>
            <person name="Sales G."/>
            <person name="Doxey A.C."/>
            <person name="Mansfield M.J."/>
            <person name="Schiavone M."/>
            <person name="Rossetto O."/>
            <person name="Pirazzini M."/>
            <person name="Dobrindt U."/>
            <person name="Montecucco C."/>
        </authorList>
    </citation>
    <scope>NUCLEOTIDE SEQUENCE [LARGE SCALE GENOMIC DNA]</scope>
    <source>
        <strain evidence="8 9">DSM 3997</strain>
    </source>
</reference>
<keyword evidence="5" id="KW-1133">Transmembrane helix</keyword>
<evidence type="ECO:0000256" key="4">
    <source>
        <dbReference type="SAM" id="MobiDB-lite"/>
    </source>
</evidence>
<feature type="signal peptide" evidence="6">
    <location>
        <begin position="1"/>
        <end position="25"/>
    </location>
</feature>
<keyword evidence="5" id="KW-0812">Transmembrane</keyword>
<keyword evidence="9" id="KW-1185">Reference proteome</keyword>
<feature type="compositionally biased region" description="Basic and acidic residues" evidence="4">
    <location>
        <begin position="315"/>
        <end position="325"/>
    </location>
</feature>
<evidence type="ECO:0000259" key="7">
    <source>
        <dbReference type="PROSITE" id="PS50978"/>
    </source>
</evidence>
<feature type="region of interest" description="Disordered" evidence="4">
    <location>
        <begin position="453"/>
        <end position="483"/>
    </location>
</feature>
<feature type="region of interest" description="Disordered" evidence="4">
    <location>
        <begin position="279"/>
        <end position="330"/>
    </location>
</feature>
<keyword evidence="3 6" id="KW-0732">Signal</keyword>
<organism evidence="8 9">
    <name type="scientific">Clostridium tarantellae</name>
    <dbReference type="NCBI Taxonomy" id="39493"/>
    <lineage>
        <taxon>Bacteria</taxon>
        <taxon>Bacillati</taxon>
        <taxon>Bacillota</taxon>
        <taxon>Clostridia</taxon>
        <taxon>Eubacteriales</taxon>
        <taxon>Clostridiaceae</taxon>
        <taxon>Clostridium</taxon>
    </lineage>
</organism>
<dbReference type="Gene3D" id="2.60.40.1850">
    <property type="match status" value="4"/>
</dbReference>
<dbReference type="PROSITE" id="PS50978">
    <property type="entry name" value="NEAT"/>
    <property type="match status" value="4"/>
</dbReference>
<sequence length="673" mass="76354">MRSKVLAMLMSATMLIGVLPLDVLAQDYKERQMEVTIDEGLTNGKYIIKNDVFKVDKDEESMARKYLNEESMLEIKEKDIKLTLNFIGKSIMKNIIIKVDDKPVEYTMKEKENDKLIVTLPIKSVESNIIISAKIFGTMPVDFRVKLNKNTLEKDPNENEEDNIKDGIYEIQNDALHIDKDEESMARKYLDKNSHLKVENGQKMLILKFTGKSMMSNHKVQVNGEDIDLKIIEDKGDMLKVGFNISSLKDSVVVSTKILGSMNVQFRLVLKEETLKKVENNKPDTDNDNNTGEIPNPPTDGNESGDKPNTNPETTPDKNPNEHNQYKNGTYKIKNKIISDSEIGHDAARDSINEISYIEVKNGKTYITLGFSQTNLMSNIKILVNGKEVKYDVIRKDEKNNTMDIKFEVPSLSSKITVQSFINMIERNISFGVQLLENTLEVISQEQVDKPLGNSNSLGALSKLSGESDREKKNNNKSENSNSNKSIEVKEYFKKYTINNEVISDSSMGRKMARKYLDEISILEEVDGKFYLTIKFSGTNAMDNFKIKVNGELVDYELVLDDEENNIKAFRFPINNISDEIKVYIFIKPVKLNIDFGISLKEDTMTLIEEGTAGSKENKIDNTVLLQSLLNNSNNKPVSVLKIAMITSLFTTISLGMLSGIIYLIIRRKRRAK</sequence>
<feature type="domain" description="NEAT" evidence="7">
    <location>
        <begin position="326"/>
        <end position="453"/>
    </location>
</feature>
<feature type="transmembrane region" description="Helical" evidence="5">
    <location>
        <begin position="643"/>
        <end position="666"/>
    </location>
</feature>
<dbReference type="PANTHER" id="PTHR37824">
    <property type="entry name" value="IRON-REGULATED SURFACE DETERMINANT PROTEIN C"/>
    <property type="match status" value="1"/>
</dbReference>
<protein>
    <recommendedName>
        <fullName evidence="7">NEAT domain-containing protein</fullName>
    </recommendedName>
</protein>
<dbReference type="AlphaFoldDB" id="A0A6I1ML96"/>
<feature type="compositionally biased region" description="Basic and acidic residues" evidence="4">
    <location>
        <begin position="466"/>
        <end position="476"/>
    </location>
</feature>
<name>A0A6I1ML96_9CLOT</name>
<feature type="domain" description="NEAT" evidence="7">
    <location>
        <begin position="164"/>
        <end position="288"/>
    </location>
</feature>
<dbReference type="InterPro" id="IPR050436">
    <property type="entry name" value="IsdA"/>
</dbReference>
<evidence type="ECO:0000256" key="1">
    <source>
        <dbReference type="ARBA" id="ARBA00004168"/>
    </source>
</evidence>
<keyword evidence="2" id="KW-0134">Cell wall</keyword>
<gene>
    <name evidence="8" type="ORF">GBZ86_07055</name>
</gene>
<proteinExistence type="predicted"/>
<dbReference type="Pfam" id="PF05031">
    <property type="entry name" value="NEAT"/>
    <property type="match status" value="4"/>
</dbReference>
<keyword evidence="2" id="KW-0964">Secreted</keyword>
<evidence type="ECO:0000313" key="9">
    <source>
        <dbReference type="Proteomes" id="UP000430345"/>
    </source>
</evidence>
<dbReference type="PANTHER" id="PTHR37824:SF1">
    <property type="entry name" value="IRON-REGULATED SURFACE DETERMINANT PROTEIN C"/>
    <property type="match status" value="1"/>
</dbReference>
<dbReference type="RefSeq" id="WP_152889103.1">
    <property type="nucleotide sequence ID" value="NZ_WHJC01000075.1"/>
</dbReference>
<feature type="chain" id="PRO_5026275875" description="NEAT domain-containing protein" evidence="6">
    <location>
        <begin position="26"/>
        <end position="673"/>
    </location>
</feature>